<dbReference type="PATRIC" id="fig|1305737.6.peg.1110"/>
<dbReference type="eggNOG" id="COG1317">
    <property type="taxonomic scope" value="Bacteria"/>
</dbReference>
<reference evidence="2 3" key="1">
    <citation type="submission" date="2015-09" db="EMBL/GenBank/DDBJ databases">
        <title>Identification and resolution of microdiversity through metagenomic sequencing of parallel consortia.</title>
        <authorList>
            <person name="Nelson W.C."/>
            <person name="Romine M.F."/>
            <person name="Lindemann S.R."/>
        </authorList>
    </citation>
    <scope>NUCLEOTIDE SEQUENCE [LARGE SCALE GENOMIC DNA]</scope>
    <source>
        <strain evidence="2">HL-49</strain>
    </source>
</reference>
<dbReference type="Gene3D" id="2.40.160.20">
    <property type="match status" value="1"/>
</dbReference>
<dbReference type="OrthoDB" id="627554at2"/>
<dbReference type="AlphaFoldDB" id="A0A0P7YES4"/>
<evidence type="ECO:0000313" key="2">
    <source>
        <dbReference type="EMBL" id="KPQ19525.1"/>
    </source>
</evidence>
<evidence type="ECO:0000256" key="1">
    <source>
        <dbReference type="SAM" id="Phobius"/>
    </source>
</evidence>
<dbReference type="Proteomes" id="UP000050421">
    <property type="component" value="Unassembled WGS sequence"/>
</dbReference>
<evidence type="ECO:0000313" key="3">
    <source>
        <dbReference type="Proteomes" id="UP000050421"/>
    </source>
</evidence>
<dbReference type="InterPro" id="IPR018550">
    <property type="entry name" value="Lipid-A_deacylase-rel"/>
</dbReference>
<dbReference type="Pfam" id="PF09411">
    <property type="entry name" value="PagL"/>
    <property type="match status" value="1"/>
</dbReference>
<sequence>MGLAYFFSSLYLNMRYSCLIVVVYFSLSLVSFHAFSQQNYDKIIELSVESGPFISNGDPWADELIDLVSYTAFDFRFGWRQNKTFMGDLYRNPIFGIGVSSTLPYQSEIGRPMGVYWFFDMPFRPFSQDKRFNFSYFAHLGLGFNLNPYDSLDNPINQFIGSELNSYIHFGAKANYTLSDRFQLFSMVGLKHFSNGSTRKPNAGINLVPVSIGLRYNFQPSQVKPEEAFLRDRPILFEKGYWNFMLYTGSKNYDIGKETYFRGGFNLSYIWDKNYKYRYGVGLDVFFAPGLSERSGNPNVGFWDQTSVAIAGAWEWKLTERLYAPVGLGFYLHRNRENQEVTVYYERVGLRYLVSENIQMGVQIKAHRIKADFFEFTLGYRFLRKK</sequence>
<name>A0A0P7YES4_9BACT</name>
<keyword evidence="1" id="KW-0812">Transmembrane</keyword>
<dbReference type="EMBL" id="LJXT01000008">
    <property type="protein sequence ID" value="KPQ19525.1"/>
    <property type="molecule type" value="Genomic_DNA"/>
</dbReference>
<gene>
    <name evidence="2" type="ORF">HLUCCX10_02225</name>
</gene>
<dbReference type="STRING" id="1305737.GCA_000526355_00861"/>
<feature type="transmembrane region" description="Helical" evidence="1">
    <location>
        <begin position="12"/>
        <end position="35"/>
    </location>
</feature>
<accession>A0A0P7YES4</accession>
<protein>
    <submittedName>
        <fullName evidence="2">Lipid A 3-O-deacylase (PagL)</fullName>
    </submittedName>
</protein>
<organism evidence="2 3">
    <name type="scientific">Algoriphagus marincola HL-49</name>
    <dbReference type="NCBI Taxonomy" id="1305737"/>
    <lineage>
        <taxon>Bacteria</taxon>
        <taxon>Pseudomonadati</taxon>
        <taxon>Bacteroidota</taxon>
        <taxon>Cytophagia</taxon>
        <taxon>Cytophagales</taxon>
        <taxon>Cyclobacteriaceae</taxon>
        <taxon>Algoriphagus</taxon>
    </lineage>
</organism>
<comment type="caution">
    <text evidence="2">The sequence shown here is derived from an EMBL/GenBank/DDBJ whole genome shotgun (WGS) entry which is preliminary data.</text>
</comment>
<keyword evidence="1" id="KW-0472">Membrane</keyword>
<proteinExistence type="predicted"/>
<keyword evidence="1" id="KW-1133">Transmembrane helix</keyword>